<proteinExistence type="predicted"/>
<reference evidence="1" key="2">
    <citation type="journal article" date="2015" name="Data Brief">
        <title>Shoot transcriptome of the giant reed, Arundo donax.</title>
        <authorList>
            <person name="Barrero R.A."/>
            <person name="Guerrero F.D."/>
            <person name="Moolhuijzen P."/>
            <person name="Goolsby J.A."/>
            <person name="Tidwell J."/>
            <person name="Bellgard S.E."/>
            <person name="Bellgard M.I."/>
        </authorList>
    </citation>
    <scope>NUCLEOTIDE SEQUENCE</scope>
    <source>
        <tissue evidence="1">Shoot tissue taken approximately 20 cm above the soil surface</tissue>
    </source>
</reference>
<organism evidence="1">
    <name type="scientific">Arundo donax</name>
    <name type="common">Giant reed</name>
    <name type="synonym">Donax arundinaceus</name>
    <dbReference type="NCBI Taxonomy" id="35708"/>
    <lineage>
        <taxon>Eukaryota</taxon>
        <taxon>Viridiplantae</taxon>
        <taxon>Streptophyta</taxon>
        <taxon>Embryophyta</taxon>
        <taxon>Tracheophyta</taxon>
        <taxon>Spermatophyta</taxon>
        <taxon>Magnoliopsida</taxon>
        <taxon>Liliopsida</taxon>
        <taxon>Poales</taxon>
        <taxon>Poaceae</taxon>
        <taxon>PACMAD clade</taxon>
        <taxon>Arundinoideae</taxon>
        <taxon>Arundineae</taxon>
        <taxon>Arundo</taxon>
    </lineage>
</organism>
<dbReference type="EMBL" id="GBRH01278441">
    <property type="protein sequence ID" value="JAD19454.1"/>
    <property type="molecule type" value="Transcribed_RNA"/>
</dbReference>
<name>A0A0A9SXM2_ARUDO</name>
<reference evidence="1" key="1">
    <citation type="submission" date="2014-09" db="EMBL/GenBank/DDBJ databases">
        <authorList>
            <person name="Magalhaes I.L.F."/>
            <person name="Oliveira U."/>
            <person name="Santos F.R."/>
            <person name="Vidigal T.H.D.A."/>
            <person name="Brescovit A.D."/>
            <person name="Santos A.J."/>
        </authorList>
    </citation>
    <scope>NUCLEOTIDE SEQUENCE</scope>
    <source>
        <tissue evidence="1">Shoot tissue taken approximately 20 cm above the soil surface</tissue>
    </source>
</reference>
<dbReference type="AlphaFoldDB" id="A0A0A9SXM2"/>
<protein>
    <submittedName>
        <fullName evidence="1">Uncharacterized protein</fullName>
    </submittedName>
</protein>
<accession>A0A0A9SXM2</accession>
<sequence length="66" mass="7307">MHVLEETSSTSSCTSQNSFSLLYPESPLTGRTASFSVFATFRKLYSCSKFVGNENMNLHLLNPAVQ</sequence>
<evidence type="ECO:0000313" key="1">
    <source>
        <dbReference type="EMBL" id="JAD19454.1"/>
    </source>
</evidence>